<feature type="transmembrane region" description="Helical" evidence="9">
    <location>
        <begin position="301"/>
        <end position="319"/>
    </location>
</feature>
<proteinExistence type="predicted"/>
<feature type="transmembrane region" description="Helical" evidence="9">
    <location>
        <begin position="181"/>
        <end position="200"/>
    </location>
</feature>
<evidence type="ECO:0000256" key="3">
    <source>
        <dbReference type="ARBA" id="ARBA00022475"/>
    </source>
</evidence>
<feature type="transmembrane region" description="Helical" evidence="9">
    <location>
        <begin position="82"/>
        <end position="100"/>
    </location>
</feature>
<dbReference type="PROSITE" id="PS00216">
    <property type="entry name" value="SUGAR_TRANSPORT_1"/>
    <property type="match status" value="1"/>
</dbReference>
<dbReference type="PROSITE" id="PS50850">
    <property type="entry name" value="MFS"/>
    <property type="match status" value="1"/>
</dbReference>
<evidence type="ECO:0000313" key="11">
    <source>
        <dbReference type="EMBL" id="OHX45845.1"/>
    </source>
</evidence>
<feature type="transmembrane region" description="Helical" evidence="9">
    <location>
        <begin position="147"/>
        <end position="169"/>
    </location>
</feature>
<dbReference type="PROSITE" id="PS00217">
    <property type="entry name" value="SUGAR_TRANSPORT_2"/>
    <property type="match status" value="1"/>
</dbReference>
<dbReference type="Pfam" id="PF07690">
    <property type="entry name" value="MFS_1"/>
    <property type="match status" value="1"/>
</dbReference>
<evidence type="ECO:0000259" key="10">
    <source>
        <dbReference type="PROSITE" id="PS50850"/>
    </source>
</evidence>
<feature type="transmembrane region" description="Helical" evidence="9">
    <location>
        <begin position="363"/>
        <end position="387"/>
    </location>
</feature>
<comment type="caution">
    <text evidence="11">The sequence shown here is derived from an EMBL/GenBank/DDBJ whole genome shotgun (WGS) entry which is preliminary data.</text>
</comment>
<reference evidence="11 12" key="1">
    <citation type="submission" date="2016-07" db="EMBL/GenBank/DDBJ databases">
        <title>Bacillus oceanisediminis whole genome.</title>
        <authorList>
            <person name="Pal Y."/>
            <person name="Verma A."/>
            <person name="Mual P."/>
            <person name="Srinivasan K."/>
        </authorList>
    </citation>
    <scope>NUCLEOTIDE SEQUENCE [LARGE SCALE GENOMIC DNA]</scope>
    <source>
        <strain evidence="11 12">Bhandara28</strain>
    </source>
</reference>
<organism evidence="11 12">
    <name type="scientific">Cytobacillus oceanisediminis</name>
    <dbReference type="NCBI Taxonomy" id="665099"/>
    <lineage>
        <taxon>Bacteria</taxon>
        <taxon>Bacillati</taxon>
        <taxon>Bacillota</taxon>
        <taxon>Bacilli</taxon>
        <taxon>Bacillales</taxon>
        <taxon>Bacillaceae</taxon>
        <taxon>Cytobacillus</taxon>
    </lineage>
</organism>
<gene>
    <name evidence="11" type="ORF">BBV17_01850</name>
</gene>
<dbReference type="SUPFAM" id="SSF103473">
    <property type="entry name" value="MFS general substrate transporter"/>
    <property type="match status" value="1"/>
</dbReference>
<feature type="transmembrane region" description="Helical" evidence="9">
    <location>
        <begin position="21"/>
        <end position="40"/>
    </location>
</feature>
<evidence type="ECO:0000256" key="5">
    <source>
        <dbReference type="ARBA" id="ARBA00022692"/>
    </source>
</evidence>
<comment type="subcellular location">
    <subcellularLocation>
        <location evidence="1">Cell inner membrane</location>
        <topology evidence="1">Multi-pass membrane protein</topology>
    </subcellularLocation>
</comment>
<evidence type="ECO:0000256" key="8">
    <source>
        <dbReference type="SAM" id="MobiDB-lite"/>
    </source>
</evidence>
<keyword evidence="2" id="KW-0813">Transport</keyword>
<feature type="domain" description="Major facilitator superfamily (MFS) profile" evidence="10">
    <location>
        <begin position="9"/>
        <end position="416"/>
    </location>
</feature>
<evidence type="ECO:0000256" key="9">
    <source>
        <dbReference type="SAM" id="Phobius"/>
    </source>
</evidence>
<dbReference type="Proteomes" id="UP000180194">
    <property type="component" value="Unassembled WGS sequence"/>
</dbReference>
<evidence type="ECO:0000256" key="2">
    <source>
        <dbReference type="ARBA" id="ARBA00022448"/>
    </source>
</evidence>
<feature type="transmembrane region" description="Helical" evidence="9">
    <location>
        <begin position="46"/>
        <end position="70"/>
    </location>
</feature>
<keyword evidence="12" id="KW-1185">Reference proteome</keyword>
<dbReference type="RefSeq" id="WP_071158226.1">
    <property type="nucleotide sequence ID" value="NZ_MBRJ01000034.1"/>
</dbReference>
<dbReference type="InterPro" id="IPR004736">
    <property type="entry name" value="MHS_symport"/>
</dbReference>
<evidence type="ECO:0000256" key="4">
    <source>
        <dbReference type="ARBA" id="ARBA00022519"/>
    </source>
</evidence>
<keyword evidence="6 9" id="KW-1133">Transmembrane helix</keyword>
<protein>
    <submittedName>
        <fullName evidence="11">MFS transporter</fullName>
    </submittedName>
</protein>
<evidence type="ECO:0000256" key="6">
    <source>
        <dbReference type="ARBA" id="ARBA00022989"/>
    </source>
</evidence>
<keyword evidence="4" id="KW-0997">Cell inner membrane</keyword>
<dbReference type="CDD" id="cd17369">
    <property type="entry name" value="MFS_ShiA_like"/>
    <property type="match status" value="1"/>
</dbReference>
<evidence type="ECO:0000313" key="12">
    <source>
        <dbReference type="Proteomes" id="UP000180194"/>
    </source>
</evidence>
<feature type="transmembrane region" description="Helical" evidence="9">
    <location>
        <begin position="270"/>
        <end position="289"/>
    </location>
</feature>
<keyword evidence="5 9" id="KW-0812">Transmembrane</keyword>
<dbReference type="NCBIfam" id="TIGR00883">
    <property type="entry name" value="2A0106"/>
    <property type="match status" value="1"/>
</dbReference>
<keyword evidence="3" id="KW-1003">Cell membrane</keyword>
<dbReference type="Gene3D" id="1.20.1250.20">
    <property type="entry name" value="MFS general substrate transporter like domains"/>
    <property type="match status" value="2"/>
</dbReference>
<dbReference type="PANTHER" id="PTHR43045">
    <property type="entry name" value="SHIKIMATE TRANSPORTER"/>
    <property type="match status" value="1"/>
</dbReference>
<dbReference type="InterPro" id="IPR005829">
    <property type="entry name" value="Sugar_transporter_CS"/>
</dbReference>
<dbReference type="InterPro" id="IPR020846">
    <property type="entry name" value="MFS_dom"/>
</dbReference>
<name>A0ABX3CNV5_9BACI</name>
<dbReference type="EMBL" id="MBRJ01000034">
    <property type="protein sequence ID" value="OHX45845.1"/>
    <property type="molecule type" value="Genomic_DNA"/>
</dbReference>
<dbReference type="InterPro" id="IPR011701">
    <property type="entry name" value="MFS"/>
</dbReference>
<keyword evidence="7 9" id="KW-0472">Membrane</keyword>
<feature type="transmembrane region" description="Helical" evidence="9">
    <location>
        <begin position="235"/>
        <end position="258"/>
    </location>
</feature>
<evidence type="ECO:0000256" key="1">
    <source>
        <dbReference type="ARBA" id="ARBA00004429"/>
    </source>
</evidence>
<dbReference type="PANTHER" id="PTHR43045:SF1">
    <property type="entry name" value="SHIKIMATE TRANSPORTER"/>
    <property type="match status" value="1"/>
</dbReference>
<dbReference type="InterPro" id="IPR036259">
    <property type="entry name" value="MFS_trans_sf"/>
</dbReference>
<accession>A0ABX3CNV5</accession>
<feature type="region of interest" description="Disordered" evidence="8">
    <location>
        <begin position="425"/>
        <end position="444"/>
    </location>
</feature>
<feature type="transmembrane region" description="Helical" evidence="9">
    <location>
        <begin position="393"/>
        <end position="412"/>
    </location>
</feature>
<feature type="transmembrane region" description="Helical" evidence="9">
    <location>
        <begin position="112"/>
        <end position="135"/>
    </location>
</feature>
<evidence type="ECO:0000256" key="7">
    <source>
        <dbReference type="ARBA" id="ARBA00023136"/>
    </source>
</evidence>
<sequence>MEKKLEKKVLIASLIGSSIEWFDYFLYGTVAALVFNQMFFHSDDPAVGLMLAYASFALAFFIRPLGGVIFSHIGDKIGRKKTLVLTLSLMGGATVLMGFLPTYDNIGAAAPILLIILRLIQGIGLGGEWGGALLLAVEYAPKNRRGFFGSIPQMGVTIGMLLGTLALSIMTLLPEEAFLSWGWRVPFILSALLVFFGLWIRKGIDETPSFKKAQEKGEIAKIPFVETMRSHWKEVLIAVGAKVVETAPFYIFGTFIVSYATTQLGFSRTVTLNAVTIATIITTILIPIMGKLSDKVGRKKLYVGGTVLMMLYAFPYFWLLHQGSAFLLVVATILGLGIIWAPITAVLGTMFSEIFKSNVRYTGITLGYQIGAALAGGTAPLVATALLNAYDNSYVPVALYIMLAAAISLIAISSVRDRSNQDLDSDLPGDDAFHTGFGQTDQKA</sequence>
<feature type="transmembrane region" description="Helical" evidence="9">
    <location>
        <begin position="325"/>
        <end position="351"/>
    </location>
</feature>